<dbReference type="AlphaFoldDB" id="A0A7L4BUJ4"/>
<evidence type="ECO:0000313" key="13">
    <source>
        <dbReference type="EMBL" id="NXW41218.1"/>
    </source>
</evidence>
<organism evidence="13 14">
    <name type="scientific">Nyctiprogne leucopyga</name>
    <dbReference type="NCBI Taxonomy" id="382315"/>
    <lineage>
        <taxon>Eukaryota</taxon>
        <taxon>Metazoa</taxon>
        <taxon>Chordata</taxon>
        <taxon>Craniata</taxon>
        <taxon>Vertebrata</taxon>
        <taxon>Euteleostomi</taxon>
        <taxon>Archelosauria</taxon>
        <taxon>Archosauria</taxon>
        <taxon>Dinosauria</taxon>
        <taxon>Saurischia</taxon>
        <taxon>Theropoda</taxon>
        <taxon>Coelurosauria</taxon>
        <taxon>Aves</taxon>
        <taxon>Neognathae</taxon>
        <taxon>Neoaves</taxon>
        <taxon>Strisores</taxon>
        <taxon>Caprimulgiformes</taxon>
        <taxon>Caprimulgidae</taxon>
        <taxon>Chordeilinae</taxon>
        <taxon>Nyctiprogne</taxon>
    </lineage>
</organism>
<feature type="chain" id="PRO_5029887918" evidence="11">
    <location>
        <begin position="20"/>
        <end position="302"/>
    </location>
</feature>
<dbReference type="EMBL" id="VZZU01000135">
    <property type="protein sequence ID" value="NXW41218.1"/>
    <property type="molecule type" value="Genomic_DNA"/>
</dbReference>
<dbReference type="PANTHER" id="PTHR14168:SF5">
    <property type="entry name" value="TUMOR-ASSOCIATED CALCIUM SIGNAL TRANSDUCER 2"/>
    <property type="match status" value="1"/>
</dbReference>
<evidence type="ECO:0000256" key="2">
    <source>
        <dbReference type="ARBA" id="ARBA00007669"/>
    </source>
</evidence>
<dbReference type="Pfam" id="PF18635">
    <property type="entry name" value="EpCAM_N"/>
    <property type="match status" value="1"/>
</dbReference>
<comment type="similarity">
    <text evidence="2">Belongs to the EPCAM family.</text>
</comment>
<feature type="domain" description="Thyroglobulin type-1" evidence="12">
    <location>
        <begin position="58"/>
        <end position="131"/>
    </location>
</feature>
<keyword evidence="6 10" id="KW-0472">Membrane</keyword>
<dbReference type="Pfam" id="PF21283">
    <property type="entry name" value="EPCAM-Trop-2_C"/>
    <property type="match status" value="1"/>
</dbReference>
<accession>A0A7L4BUJ4</accession>
<dbReference type="InterPro" id="IPR041630">
    <property type="entry name" value="EpCAM_N"/>
</dbReference>
<dbReference type="Gene3D" id="4.10.800.10">
    <property type="entry name" value="Thyroglobulin type-1"/>
    <property type="match status" value="1"/>
</dbReference>
<dbReference type="PANTHER" id="PTHR14168">
    <property type="entry name" value="TUMOR-ASSOCIATED CALCIUM SIGNAL TRANSDUCER"/>
    <property type="match status" value="1"/>
</dbReference>
<evidence type="ECO:0000256" key="9">
    <source>
        <dbReference type="PROSITE-ProRule" id="PRU00500"/>
    </source>
</evidence>
<evidence type="ECO:0000256" key="1">
    <source>
        <dbReference type="ARBA" id="ARBA00004479"/>
    </source>
</evidence>
<evidence type="ECO:0000259" key="12">
    <source>
        <dbReference type="PROSITE" id="PS51162"/>
    </source>
</evidence>
<feature type="transmembrane region" description="Helical" evidence="10">
    <location>
        <begin position="265"/>
        <end position="287"/>
    </location>
</feature>
<comment type="caution">
    <text evidence="9">Lacks conserved residue(s) required for the propagation of feature annotation.</text>
</comment>
<protein>
    <submittedName>
        <fullName evidence="13">TACD2 protein</fullName>
    </submittedName>
</protein>
<dbReference type="PROSITE" id="PS00484">
    <property type="entry name" value="THYROGLOBULIN_1_1"/>
    <property type="match status" value="1"/>
</dbReference>
<evidence type="ECO:0000256" key="11">
    <source>
        <dbReference type="SAM" id="SignalP"/>
    </source>
</evidence>
<dbReference type="InterPro" id="IPR000716">
    <property type="entry name" value="Thyroglobulin_1"/>
</dbReference>
<keyword evidence="3 10" id="KW-0812">Transmembrane</keyword>
<evidence type="ECO:0000256" key="7">
    <source>
        <dbReference type="ARBA" id="ARBA00023157"/>
    </source>
</evidence>
<feature type="non-terminal residue" evidence="13">
    <location>
        <position position="302"/>
    </location>
</feature>
<keyword evidence="14" id="KW-1185">Reference proteome</keyword>
<feature type="signal peptide" evidence="11">
    <location>
        <begin position="1"/>
        <end position="19"/>
    </location>
</feature>
<evidence type="ECO:0000256" key="8">
    <source>
        <dbReference type="ARBA" id="ARBA00023180"/>
    </source>
</evidence>
<gene>
    <name evidence="13" type="primary">Tacstd2</name>
    <name evidence="13" type="ORF">NYCLEU_R06249</name>
</gene>
<keyword evidence="8" id="KW-0325">Glycoprotein</keyword>
<dbReference type="InterPro" id="IPR043406">
    <property type="entry name" value="EPCAM/Trop-2"/>
</dbReference>
<keyword evidence="5 10" id="KW-1133">Transmembrane helix</keyword>
<evidence type="ECO:0000256" key="3">
    <source>
        <dbReference type="ARBA" id="ARBA00022692"/>
    </source>
</evidence>
<reference evidence="13 14" key="1">
    <citation type="submission" date="2019-09" db="EMBL/GenBank/DDBJ databases">
        <title>Bird 10,000 Genomes (B10K) Project - Family phase.</title>
        <authorList>
            <person name="Zhang G."/>
        </authorList>
    </citation>
    <scope>NUCLEOTIDE SEQUENCE [LARGE SCALE GENOMIC DNA]</scope>
    <source>
        <strain evidence="13">B10K-DU-005-01</strain>
    </source>
</reference>
<dbReference type="CDD" id="cd00191">
    <property type="entry name" value="TY"/>
    <property type="match status" value="1"/>
</dbReference>
<dbReference type="InterPro" id="IPR049420">
    <property type="entry name" value="EPCAM-Trop-2_C"/>
</dbReference>
<evidence type="ECO:0000313" key="14">
    <source>
        <dbReference type="Proteomes" id="UP000551823"/>
    </source>
</evidence>
<evidence type="ECO:0000256" key="5">
    <source>
        <dbReference type="ARBA" id="ARBA00022989"/>
    </source>
</evidence>
<evidence type="ECO:0000256" key="6">
    <source>
        <dbReference type="ARBA" id="ARBA00023136"/>
    </source>
</evidence>
<sequence length="302" mass="33969">MEPAFGVLLALILVAASSAQNNCTCATNKWTVCAQDAAGNCTCTLVGSNHEVDCSTLTSKCLLMKAEMMPLKEKHVWGNPSALLDNDGVYNPDCEDSGTFKARQCNQTNSCWCVNTAGVRRSDKGDQSLRCSELVRTSRIYIELKHKKRSRAFNVVDVASALKHLLESRYKLHPKYIAVIQYNSPLIQIRLYQSAPQKSKGDVDIADVAYYFEKDIKNDSLFHSNRTLTISVKGDALEIEKLRIYYLDDKPPEFFIRQLVADVSGMVTIIVLTAGFGILVLVMLRWLRRRKYKKAKIEEMGE</sequence>
<dbReference type="PROSITE" id="PS51162">
    <property type="entry name" value="THYROGLOBULIN_1_2"/>
    <property type="match status" value="1"/>
</dbReference>
<dbReference type="SUPFAM" id="SSF57610">
    <property type="entry name" value="Thyroglobulin type-1 domain"/>
    <property type="match status" value="1"/>
</dbReference>
<evidence type="ECO:0000256" key="4">
    <source>
        <dbReference type="ARBA" id="ARBA00022729"/>
    </source>
</evidence>
<dbReference type="Proteomes" id="UP000551823">
    <property type="component" value="Unassembled WGS sequence"/>
</dbReference>
<proteinExistence type="inferred from homology"/>
<evidence type="ECO:0000256" key="10">
    <source>
        <dbReference type="SAM" id="Phobius"/>
    </source>
</evidence>
<dbReference type="SMART" id="SM00211">
    <property type="entry name" value="TY"/>
    <property type="match status" value="1"/>
</dbReference>
<dbReference type="InterPro" id="IPR036857">
    <property type="entry name" value="Thyroglobulin_1_sf"/>
</dbReference>
<comment type="subcellular location">
    <subcellularLocation>
        <location evidence="1">Membrane</location>
        <topology evidence="1">Single-pass type I membrane protein</topology>
    </subcellularLocation>
</comment>
<comment type="caution">
    <text evidence="13">The sequence shown here is derived from an EMBL/GenBank/DDBJ whole genome shotgun (WGS) entry which is preliminary data.</text>
</comment>
<name>A0A7L4BUJ4_9AVES</name>
<dbReference type="GO" id="GO:0016020">
    <property type="term" value="C:membrane"/>
    <property type="evidence" value="ECO:0007669"/>
    <property type="project" value="UniProtKB-SubCell"/>
</dbReference>
<keyword evidence="4 11" id="KW-0732">Signal</keyword>
<keyword evidence="7" id="KW-1015">Disulfide bond</keyword>
<dbReference type="Pfam" id="PF00086">
    <property type="entry name" value="Thyroglobulin_1"/>
    <property type="match status" value="1"/>
</dbReference>
<feature type="non-terminal residue" evidence="13">
    <location>
        <position position="1"/>
    </location>
</feature>